<dbReference type="InterPro" id="IPR013320">
    <property type="entry name" value="ConA-like_dom_sf"/>
</dbReference>
<accession>A0AAD4TNG8</accession>
<dbReference type="InterPro" id="IPR001870">
    <property type="entry name" value="B30.2/SPRY"/>
</dbReference>
<evidence type="ECO:0008006" key="11">
    <source>
        <dbReference type="Google" id="ProtNLM"/>
    </source>
</evidence>
<reference evidence="9" key="1">
    <citation type="submission" date="2022-03" db="EMBL/GenBank/DDBJ databases">
        <title>Genomic analyses of argali, domestic sheep and their hybrids provide insights into chromosomal evolution, heterosis and genetic basis of agronomic traits.</title>
        <authorList>
            <person name="Li M."/>
        </authorList>
    </citation>
    <scope>NUCLEOTIDE SEQUENCE</scope>
    <source>
        <strain evidence="9">CAU-MHL-2022a</strain>
        <tissue evidence="9">Skin</tissue>
    </source>
</reference>
<sequence length="504" mass="57327">MIGNKGELRVIHKELMKMCSTPDMELLQVRIEPKLENTLPEVHIFDSYDIVRSSPVTKKSTYVTSKAEGIGNISTETKNVDSDTLQVFQRELTCSICMNCFLDPVTIDCGHSFCHPCLSFCWEEGQTPRSCPECRGLSERPDFKTNIVLKRLASLARQARADHNHSSEEQICVTHQEAKGLFCEADQTLLCEPCSELPEHIAHSHSPIHRAAEESRGKFLKRMSSLWKMREEMQLTLNQEAKKTRSFKEEEKLHLEALKKEAKEICLQLKESVFRMTQYKERLKEMYRELTEMCQKPDTELLQAIGNVLEMADLAQMQKPQPVNPELTCWPVAGILDMLNKFRVDNVLTQTAIHHVSLDDASVMSGDDPHGMSRQLDGGASFVAWGAQAFSSGRHYWELEVTHFSSWILGVSKDILTSDTIIHINYEEAFLLFSEKVNDEYSLFTNSPPLVQFVKRPLGKIGVFLDYDNGAVSFYDVSRGSLIYSFLPFSISSPLKPFLCLRSP</sequence>
<dbReference type="PROSITE" id="PS00518">
    <property type="entry name" value="ZF_RING_1"/>
    <property type="match status" value="1"/>
</dbReference>
<dbReference type="EMBL" id="JAKZEL010000026">
    <property type="protein sequence ID" value="KAI4529786.1"/>
    <property type="molecule type" value="Genomic_DNA"/>
</dbReference>
<dbReference type="PRINTS" id="PR01407">
    <property type="entry name" value="BUTYPHLNCDUF"/>
</dbReference>
<dbReference type="SUPFAM" id="SSF49899">
    <property type="entry name" value="Concanavalin A-like lectins/glucanases"/>
    <property type="match status" value="1"/>
</dbReference>
<evidence type="ECO:0000256" key="5">
    <source>
        <dbReference type="SAM" id="Coils"/>
    </source>
</evidence>
<dbReference type="SMART" id="SM00336">
    <property type="entry name" value="BBOX"/>
    <property type="match status" value="1"/>
</dbReference>
<dbReference type="Pfam" id="PF00643">
    <property type="entry name" value="zf-B_box"/>
    <property type="match status" value="1"/>
</dbReference>
<evidence type="ECO:0000313" key="10">
    <source>
        <dbReference type="Proteomes" id="UP001214576"/>
    </source>
</evidence>
<keyword evidence="5" id="KW-0175">Coiled coil</keyword>
<proteinExistence type="predicted"/>
<dbReference type="InterPro" id="IPR001841">
    <property type="entry name" value="Znf_RING"/>
</dbReference>
<feature type="coiled-coil region" evidence="5">
    <location>
        <begin position="248"/>
        <end position="296"/>
    </location>
</feature>
<keyword evidence="1" id="KW-0479">Metal-binding</keyword>
<dbReference type="SMART" id="SM00184">
    <property type="entry name" value="RING"/>
    <property type="match status" value="1"/>
</dbReference>
<dbReference type="Pfam" id="PF13445">
    <property type="entry name" value="zf-RING_UBOX"/>
    <property type="match status" value="1"/>
</dbReference>
<dbReference type="InterPro" id="IPR043136">
    <property type="entry name" value="B30.2/SPRY_sf"/>
</dbReference>
<dbReference type="AlphaFoldDB" id="A0AAD4TNG8"/>
<dbReference type="Gene3D" id="2.60.120.920">
    <property type="match status" value="1"/>
</dbReference>
<organism evidence="9 10">
    <name type="scientific">Ovis ammon polii</name>
    <dbReference type="NCBI Taxonomy" id="230172"/>
    <lineage>
        <taxon>Eukaryota</taxon>
        <taxon>Metazoa</taxon>
        <taxon>Chordata</taxon>
        <taxon>Craniata</taxon>
        <taxon>Vertebrata</taxon>
        <taxon>Euteleostomi</taxon>
        <taxon>Mammalia</taxon>
        <taxon>Eutheria</taxon>
        <taxon>Laurasiatheria</taxon>
        <taxon>Artiodactyla</taxon>
        <taxon>Ruminantia</taxon>
        <taxon>Pecora</taxon>
        <taxon>Bovidae</taxon>
        <taxon>Caprinae</taxon>
        <taxon>Ovis</taxon>
    </lineage>
</organism>
<dbReference type="InterPro" id="IPR050143">
    <property type="entry name" value="TRIM/RBCC"/>
</dbReference>
<dbReference type="InterPro" id="IPR003877">
    <property type="entry name" value="SPRY_dom"/>
</dbReference>
<dbReference type="Gene3D" id="3.30.40.10">
    <property type="entry name" value="Zinc/RING finger domain, C3HC4 (zinc finger)"/>
    <property type="match status" value="1"/>
</dbReference>
<dbReference type="GO" id="GO:0008270">
    <property type="term" value="F:zinc ion binding"/>
    <property type="evidence" value="ECO:0007669"/>
    <property type="project" value="UniProtKB-KW"/>
</dbReference>
<dbReference type="InterPro" id="IPR000315">
    <property type="entry name" value="Znf_B-box"/>
</dbReference>
<keyword evidence="2 4" id="KW-0863">Zinc-finger</keyword>
<evidence type="ECO:0000313" key="9">
    <source>
        <dbReference type="EMBL" id="KAI4529786.1"/>
    </source>
</evidence>
<keyword evidence="10" id="KW-1185">Reference proteome</keyword>
<feature type="domain" description="RING-type" evidence="6">
    <location>
        <begin position="94"/>
        <end position="135"/>
    </location>
</feature>
<dbReference type="PANTHER" id="PTHR24103">
    <property type="entry name" value="E3 UBIQUITIN-PROTEIN LIGASE TRIM"/>
    <property type="match status" value="1"/>
</dbReference>
<dbReference type="Pfam" id="PF00622">
    <property type="entry name" value="SPRY"/>
    <property type="match status" value="1"/>
</dbReference>
<evidence type="ECO:0000259" key="8">
    <source>
        <dbReference type="PROSITE" id="PS50188"/>
    </source>
</evidence>
<dbReference type="Gene3D" id="3.30.160.60">
    <property type="entry name" value="Classic Zinc Finger"/>
    <property type="match status" value="1"/>
</dbReference>
<evidence type="ECO:0000256" key="1">
    <source>
        <dbReference type="ARBA" id="ARBA00022723"/>
    </source>
</evidence>
<evidence type="ECO:0000256" key="3">
    <source>
        <dbReference type="ARBA" id="ARBA00022833"/>
    </source>
</evidence>
<gene>
    <name evidence="9" type="ORF">MG293_019642</name>
</gene>
<dbReference type="SUPFAM" id="SSF57850">
    <property type="entry name" value="RING/U-box"/>
    <property type="match status" value="1"/>
</dbReference>
<evidence type="ECO:0000256" key="4">
    <source>
        <dbReference type="PROSITE-ProRule" id="PRU00024"/>
    </source>
</evidence>
<dbReference type="SMART" id="SM00449">
    <property type="entry name" value="SPRY"/>
    <property type="match status" value="1"/>
</dbReference>
<evidence type="ECO:0000259" key="7">
    <source>
        <dbReference type="PROSITE" id="PS50119"/>
    </source>
</evidence>
<dbReference type="Proteomes" id="UP001214576">
    <property type="component" value="Unassembled WGS sequence"/>
</dbReference>
<dbReference type="PROSITE" id="PS50089">
    <property type="entry name" value="ZF_RING_2"/>
    <property type="match status" value="1"/>
</dbReference>
<feature type="domain" description="B30.2/SPRY" evidence="8">
    <location>
        <begin position="322"/>
        <end position="504"/>
    </location>
</feature>
<dbReference type="InterPro" id="IPR017907">
    <property type="entry name" value="Znf_RING_CS"/>
</dbReference>
<dbReference type="InterPro" id="IPR003879">
    <property type="entry name" value="Butyrophylin_SPRY"/>
</dbReference>
<evidence type="ECO:0000259" key="6">
    <source>
        <dbReference type="PROSITE" id="PS50089"/>
    </source>
</evidence>
<feature type="domain" description="B box-type" evidence="7">
    <location>
        <begin position="167"/>
        <end position="208"/>
    </location>
</feature>
<dbReference type="InterPro" id="IPR027370">
    <property type="entry name" value="Znf-RING_euk"/>
</dbReference>
<dbReference type="PROSITE" id="PS50119">
    <property type="entry name" value="ZF_BBOX"/>
    <property type="match status" value="1"/>
</dbReference>
<protein>
    <recommendedName>
        <fullName evidence="11">Tripartite motif-containing protein 64-like</fullName>
    </recommendedName>
</protein>
<keyword evidence="3" id="KW-0862">Zinc</keyword>
<dbReference type="SUPFAM" id="SSF57845">
    <property type="entry name" value="B-box zinc-binding domain"/>
    <property type="match status" value="1"/>
</dbReference>
<dbReference type="PROSITE" id="PS50188">
    <property type="entry name" value="B302_SPRY"/>
    <property type="match status" value="1"/>
</dbReference>
<evidence type="ECO:0000256" key="2">
    <source>
        <dbReference type="ARBA" id="ARBA00022771"/>
    </source>
</evidence>
<comment type="caution">
    <text evidence="9">The sequence shown here is derived from an EMBL/GenBank/DDBJ whole genome shotgun (WGS) entry which is preliminary data.</text>
</comment>
<dbReference type="InterPro" id="IPR013083">
    <property type="entry name" value="Znf_RING/FYVE/PHD"/>
</dbReference>
<name>A0AAD4TNG8_OVIAM</name>